<comment type="function">
    <text evidence="5">Specifically methylates the pseudouridine at position 1915 (m3Psi1915) in 23S rRNA.</text>
</comment>
<keyword evidence="5" id="KW-0963">Cytoplasm</keyword>
<reference evidence="6 7" key="1">
    <citation type="journal article" date="2015" name="Nature">
        <title>rRNA introns, odd ribosomes, and small enigmatic genomes across a large radiation of phyla.</title>
        <authorList>
            <person name="Brown C.T."/>
            <person name="Hug L.A."/>
            <person name="Thomas B.C."/>
            <person name="Sharon I."/>
            <person name="Castelle C.J."/>
            <person name="Singh A."/>
            <person name="Wilkins M.J."/>
            <person name="Williams K.H."/>
            <person name="Banfield J.F."/>
        </authorList>
    </citation>
    <scope>NUCLEOTIDE SEQUENCE [LARGE SCALE GENOMIC DNA]</scope>
</reference>
<dbReference type="PATRIC" id="fig|1619000.3.peg.659"/>
<evidence type="ECO:0000256" key="4">
    <source>
        <dbReference type="ARBA" id="ARBA00038303"/>
    </source>
</evidence>
<evidence type="ECO:0000256" key="1">
    <source>
        <dbReference type="ARBA" id="ARBA00022603"/>
    </source>
</evidence>
<proteinExistence type="inferred from homology"/>
<feature type="binding site" evidence="5">
    <location>
        <position position="74"/>
    </location>
    <ligand>
        <name>S-adenosyl-L-methionine</name>
        <dbReference type="ChEBI" id="CHEBI:59789"/>
    </ligand>
</feature>
<dbReference type="EC" id="2.1.1.177" evidence="5"/>
<keyword evidence="3 5" id="KW-0949">S-adenosyl-L-methionine</keyword>
<comment type="subunit">
    <text evidence="5">Homodimer.</text>
</comment>
<organism evidence="6 7">
    <name type="scientific">Candidatus Uhrbacteria bacterium GW2011_GWF2_44_350</name>
    <dbReference type="NCBI Taxonomy" id="1619000"/>
    <lineage>
        <taxon>Bacteria</taxon>
        <taxon>Candidatus Uhriibacteriota</taxon>
    </lineage>
</organism>
<evidence type="ECO:0000313" key="7">
    <source>
        <dbReference type="Proteomes" id="UP000034154"/>
    </source>
</evidence>
<evidence type="ECO:0000256" key="3">
    <source>
        <dbReference type="ARBA" id="ARBA00022691"/>
    </source>
</evidence>
<dbReference type="InterPro" id="IPR029028">
    <property type="entry name" value="Alpha/beta_knot_MTases"/>
</dbReference>
<dbReference type="GO" id="GO:0005737">
    <property type="term" value="C:cytoplasm"/>
    <property type="evidence" value="ECO:0007669"/>
    <property type="project" value="UniProtKB-SubCell"/>
</dbReference>
<dbReference type="EMBL" id="LCJB01000040">
    <property type="protein sequence ID" value="KKT69967.1"/>
    <property type="molecule type" value="Genomic_DNA"/>
</dbReference>
<dbReference type="PANTHER" id="PTHR33603">
    <property type="entry name" value="METHYLTRANSFERASE"/>
    <property type="match status" value="1"/>
</dbReference>
<dbReference type="Proteomes" id="UP000034154">
    <property type="component" value="Unassembled WGS sequence"/>
</dbReference>
<evidence type="ECO:0000256" key="5">
    <source>
        <dbReference type="HAMAP-Rule" id="MF_00658"/>
    </source>
</evidence>
<dbReference type="InterPro" id="IPR003742">
    <property type="entry name" value="RlmH-like"/>
</dbReference>
<dbReference type="HAMAP" id="MF_00658">
    <property type="entry name" value="23SrRNA_methyltr_H"/>
    <property type="match status" value="1"/>
</dbReference>
<accession>A0A0G1LMH4</accession>
<dbReference type="Gene3D" id="3.40.1280.10">
    <property type="match status" value="1"/>
</dbReference>
<dbReference type="PANTHER" id="PTHR33603:SF1">
    <property type="entry name" value="RIBOSOMAL RNA LARGE SUBUNIT METHYLTRANSFERASE H"/>
    <property type="match status" value="1"/>
</dbReference>
<dbReference type="PIRSF" id="PIRSF004505">
    <property type="entry name" value="MT_bac"/>
    <property type="match status" value="1"/>
</dbReference>
<feature type="binding site" evidence="5">
    <location>
        <begin position="125"/>
        <end position="130"/>
    </location>
    <ligand>
        <name>S-adenosyl-L-methionine</name>
        <dbReference type="ChEBI" id="CHEBI:59789"/>
    </ligand>
</feature>
<gene>
    <name evidence="5" type="primary">rlmH</name>
    <name evidence="6" type="ORF">UW63_C0040G0003</name>
</gene>
<comment type="catalytic activity">
    <reaction evidence="5">
        <text>pseudouridine(1915) in 23S rRNA + S-adenosyl-L-methionine = N(3)-methylpseudouridine(1915) in 23S rRNA + S-adenosyl-L-homocysteine + H(+)</text>
        <dbReference type="Rhea" id="RHEA:42752"/>
        <dbReference type="Rhea" id="RHEA-COMP:10221"/>
        <dbReference type="Rhea" id="RHEA-COMP:10222"/>
        <dbReference type="ChEBI" id="CHEBI:15378"/>
        <dbReference type="ChEBI" id="CHEBI:57856"/>
        <dbReference type="ChEBI" id="CHEBI:59789"/>
        <dbReference type="ChEBI" id="CHEBI:65314"/>
        <dbReference type="ChEBI" id="CHEBI:74486"/>
        <dbReference type="EC" id="2.1.1.177"/>
    </reaction>
</comment>
<keyword evidence="1 5" id="KW-0489">Methyltransferase</keyword>
<sequence length="157" mass="17754">MYKIKLITIGKQKAGPHQEISDEYLKRLKSEAAIQLVELTETPFRSVAEKDKVLKNETEKIQRTISKGSFMVVLEAVGKNFSSEKFATEIDKISENSTREIVFVIGGPLGLSDEIKKQANLLLSLSPMTMPHDLARVVLLEQIYRAMTILKGKVYHY</sequence>
<dbReference type="SUPFAM" id="SSF75217">
    <property type="entry name" value="alpha/beta knot"/>
    <property type="match status" value="1"/>
</dbReference>
<feature type="binding site" evidence="5">
    <location>
        <position position="106"/>
    </location>
    <ligand>
        <name>S-adenosyl-L-methionine</name>
        <dbReference type="ChEBI" id="CHEBI:59789"/>
    </ligand>
</feature>
<evidence type="ECO:0000256" key="2">
    <source>
        <dbReference type="ARBA" id="ARBA00022679"/>
    </source>
</evidence>
<dbReference type="CDD" id="cd18081">
    <property type="entry name" value="RlmH-like"/>
    <property type="match status" value="1"/>
</dbReference>
<keyword evidence="5" id="KW-0698">rRNA processing</keyword>
<dbReference type="AlphaFoldDB" id="A0A0G1LMH4"/>
<comment type="caution">
    <text evidence="6">The sequence shown here is derived from an EMBL/GenBank/DDBJ whole genome shotgun (WGS) entry which is preliminary data.</text>
</comment>
<keyword evidence="2 5" id="KW-0808">Transferase</keyword>
<comment type="subcellular location">
    <subcellularLocation>
        <location evidence="5">Cytoplasm</location>
    </subcellularLocation>
</comment>
<name>A0A0G1LMH4_9BACT</name>
<dbReference type="GO" id="GO:0070038">
    <property type="term" value="F:rRNA (pseudouridine-N3-)-methyltransferase activity"/>
    <property type="evidence" value="ECO:0007669"/>
    <property type="project" value="UniProtKB-UniRule"/>
</dbReference>
<comment type="similarity">
    <text evidence="4 5">Belongs to the RNA methyltransferase RlmH family.</text>
</comment>
<dbReference type="Pfam" id="PF02590">
    <property type="entry name" value="SPOUT_MTase"/>
    <property type="match status" value="1"/>
</dbReference>
<dbReference type="InterPro" id="IPR029026">
    <property type="entry name" value="tRNA_m1G_MTases_N"/>
</dbReference>
<evidence type="ECO:0000313" key="6">
    <source>
        <dbReference type="EMBL" id="KKT69967.1"/>
    </source>
</evidence>
<protein>
    <recommendedName>
        <fullName evidence="5">Ribosomal RNA large subunit methyltransferase H</fullName>
        <ecNumber evidence="5">2.1.1.177</ecNumber>
    </recommendedName>
    <alternativeName>
        <fullName evidence="5">23S rRNA (pseudouridine1915-N3)-methyltransferase</fullName>
    </alternativeName>
    <alternativeName>
        <fullName evidence="5">23S rRNA m3Psi1915 methyltransferase</fullName>
    </alternativeName>
    <alternativeName>
        <fullName evidence="5">rRNA (pseudouridine-N3-)-methyltransferase RlmH</fullName>
    </alternativeName>
</protein>